<keyword evidence="2" id="KW-0732">Signal</keyword>
<sequence>MGPASPSAYPTAVWKLMILLLTYCDKVNSSLTLCYNAYIIHLTSSHYAGILSSHIVTRRMTLLLTPILKSNYPVPEEQELHQPSRAERGSQGVGAGPRRAGMPSGSRGH</sequence>
<dbReference type="Proteomes" id="UP000645828">
    <property type="component" value="Unassembled WGS sequence"/>
</dbReference>
<evidence type="ECO:0000313" key="3">
    <source>
        <dbReference type="EMBL" id="CAD7672231.1"/>
    </source>
</evidence>
<evidence type="ECO:0000256" key="2">
    <source>
        <dbReference type="SAM" id="SignalP"/>
    </source>
</evidence>
<feature type="chain" id="PRO_5032946031" evidence="2">
    <location>
        <begin position="30"/>
        <end position="109"/>
    </location>
</feature>
<evidence type="ECO:0000313" key="4">
    <source>
        <dbReference type="Proteomes" id="UP000645828"/>
    </source>
</evidence>
<accession>A0A811YD09</accession>
<feature type="compositionally biased region" description="Basic and acidic residues" evidence="1">
    <location>
        <begin position="78"/>
        <end position="88"/>
    </location>
</feature>
<comment type="caution">
    <text evidence="3">The sequence shown here is derived from an EMBL/GenBank/DDBJ whole genome shotgun (WGS) entry which is preliminary data.</text>
</comment>
<reference evidence="3" key="1">
    <citation type="submission" date="2020-12" db="EMBL/GenBank/DDBJ databases">
        <authorList>
            <consortium name="Molecular Ecology Group"/>
        </authorList>
    </citation>
    <scope>NUCLEOTIDE SEQUENCE</scope>
    <source>
        <strain evidence="3">TBG_1078</strain>
    </source>
</reference>
<organism evidence="3 4">
    <name type="scientific">Nyctereutes procyonoides</name>
    <name type="common">Raccoon dog</name>
    <name type="synonym">Canis procyonoides</name>
    <dbReference type="NCBI Taxonomy" id="34880"/>
    <lineage>
        <taxon>Eukaryota</taxon>
        <taxon>Metazoa</taxon>
        <taxon>Chordata</taxon>
        <taxon>Craniata</taxon>
        <taxon>Vertebrata</taxon>
        <taxon>Euteleostomi</taxon>
        <taxon>Mammalia</taxon>
        <taxon>Eutheria</taxon>
        <taxon>Laurasiatheria</taxon>
        <taxon>Carnivora</taxon>
        <taxon>Caniformia</taxon>
        <taxon>Canidae</taxon>
        <taxon>Nyctereutes</taxon>
    </lineage>
</organism>
<protein>
    <submittedName>
        <fullName evidence="3">(raccoon dog) hypothetical protein</fullName>
    </submittedName>
</protein>
<dbReference type="AlphaFoldDB" id="A0A811YD09"/>
<dbReference type="EMBL" id="CAJHUB010000665">
    <property type="protein sequence ID" value="CAD7672231.1"/>
    <property type="molecule type" value="Genomic_DNA"/>
</dbReference>
<feature type="signal peptide" evidence="2">
    <location>
        <begin position="1"/>
        <end position="29"/>
    </location>
</feature>
<proteinExistence type="predicted"/>
<keyword evidence="4" id="KW-1185">Reference proteome</keyword>
<evidence type="ECO:0000256" key="1">
    <source>
        <dbReference type="SAM" id="MobiDB-lite"/>
    </source>
</evidence>
<feature type="region of interest" description="Disordered" evidence="1">
    <location>
        <begin position="74"/>
        <end position="109"/>
    </location>
</feature>
<name>A0A811YD09_NYCPR</name>
<gene>
    <name evidence="3" type="ORF">NYPRO_LOCUS5026</name>
</gene>